<dbReference type="PANTHER" id="PTHR43855">
    <property type="entry name" value="THIOSULFATE SULFURTRANSFERASE"/>
    <property type="match status" value="1"/>
</dbReference>
<keyword evidence="1" id="KW-0677">Repeat</keyword>
<dbReference type="GO" id="GO:0004792">
    <property type="term" value="F:thiosulfate-cyanide sulfurtransferase activity"/>
    <property type="evidence" value="ECO:0007669"/>
    <property type="project" value="UniProtKB-EC"/>
</dbReference>
<keyword evidence="6" id="KW-1185">Reference proteome</keyword>
<dbReference type="OrthoDB" id="9781034at2"/>
<evidence type="ECO:0000256" key="3">
    <source>
        <dbReference type="RuleBase" id="RU000507"/>
    </source>
</evidence>
<accession>A0A1H8YJT3</accession>
<gene>
    <name evidence="5" type="ORF">SAMN04489732_119193</name>
</gene>
<evidence type="ECO:0000313" key="6">
    <source>
        <dbReference type="Proteomes" id="UP000198582"/>
    </source>
</evidence>
<dbReference type="CDD" id="cd01449">
    <property type="entry name" value="TST_Repeat_2"/>
    <property type="match status" value="1"/>
</dbReference>
<dbReference type="Proteomes" id="UP000198582">
    <property type="component" value="Unassembled WGS sequence"/>
</dbReference>
<keyword evidence="3 5" id="KW-0808">Transferase</keyword>
<dbReference type="EMBL" id="FOEF01000019">
    <property type="protein sequence ID" value="SEP52311.1"/>
    <property type="molecule type" value="Genomic_DNA"/>
</dbReference>
<evidence type="ECO:0000256" key="1">
    <source>
        <dbReference type="ARBA" id="ARBA00022737"/>
    </source>
</evidence>
<dbReference type="SUPFAM" id="SSF52821">
    <property type="entry name" value="Rhodanese/Cell cycle control phosphatase"/>
    <property type="match status" value="2"/>
</dbReference>
<dbReference type="InterPro" id="IPR036873">
    <property type="entry name" value="Rhodanese-like_dom_sf"/>
</dbReference>
<evidence type="ECO:0000259" key="4">
    <source>
        <dbReference type="PROSITE" id="PS50206"/>
    </source>
</evidence>
<dbReference type="InterPro" id="IPR051126">
    <property type="entry name" value="Thiosulfate_sulfurtransferase"/>
</dbReference>
<organism evidence="5 6">
    <name type="scientific">Amycolatopsis saalfeldensis</name>
    <dbReference type="NCBI Taxonomy" id="394193"/>
    <lineage>
        <taxon>Bacteria</taxon>
        <taxon>Bacillati</taxon>
        <taxon>Actinomycetota</taxon>
        <taxon>Actinomycetes</taxon>
        <taxon>Pseudonocardiales</taxon>
        <taxon>Pseudonocardiaceae</taxon>
        <taxon>Amycolatopsis</taxon>
    </lineage>
</organism>
<dbReference type="SMART" id="SM00450">
    <property type="entry name" value="RHOD"/>
    <property type="match status" value="2"/>
</dbReference>
<dbReference type="InterPro" id="IPR001763">
    <property type="entry name" value="Rhodanese-like_dom"/>
</dbReference>
<feature type="domain" description="Rhodanese" evidence="4">
    <location>
        <begin position="18"/>
        <end position="125"/>
    </location>
</feature>
<dbReference type="Gene3D" id="3.40.250.10">
    <property type="entry name" value="Rhodanese-like domain"/>
    <property type="match status" value="2"/>
</dbReference>
<dbReference type="RefSeq" id="WP_091625326.1">
    <property type="nucleotide sequence ID" value="NZ_FOEF01000019.1"/>
</dbReference>
<dbReference type="PROSITE" id="PS50206">
    <property type="entry name" value="RHODANESE_3"/>
    <property type="match status" value="2"/>
</dbReference>
<dbReference type="PANTHER" id="PTHR43855:SF1">
    <property type="entry name" value="THIOSULFATE SULFURTRANSFERASE"/>
    <property type="match status" value="1"/>
</dbReference>
<dbReference type="InterPro" id="IPR001307">
    <property type="entry name" value="Thiosulphate_STrfase_CS"/>
</dbReference>
<evidence type="ECO:0000256" key="2">
    <source>
        <dbReference type="ARBA" id="ARBA00047549"/>
    </source>
</evidence>
<sequence length="278" mass="31228">MSREDVLVTTQWAEENLDTPGVVFAEVDEDTTAYDAGHIRGAVKLDWRNDLQDKVRRDFVGKADFEKLLSEKGISSNDRVILYGGNNNWFAAYAYWYFKLYGHENVQLLDGGRKKWELDGRELNSDEVKRDAAEYQAKDQDHSLRAFRDEVVQSIGAKNFVDVRSPDEFAGKLLAPAHLPQEQSQVPGHIPGALNVPWAKVANEDGTFKSEDEIKELYADAGIDESKATIAYCRIGERSSIAWFALHELLGYSDVKNYDGSWTEYGSLVGVPVELGAK</sequence>
<evidence type="ECO:0000313" key="5">
    <source>
        <dbReference type="EMBL" id="SEP52311.1"/>
    </source>
</evidence>
<dbReference type="Pfam" id="PF00581">
    <property type="entry name" value="Rhodanese"/>
    <property type="match status" value="2"/>
</dbReference>
<dbReference type="STRING" id="394193.SAMN04489732_119193"/>
<dbReference type="CDD" id="cd01448">
    <property type="entry name" value="TST_Repeat_1"/>
    <property type="match status" value="1"/>
</dbReference>
<reference evidence="5 6" key="1">
    <citation type="submission" date="2016-10" db="EMBL/GenBank/DDBJ databases">
        <authorList>
            <person name="de Groot N.N."/>
        </authorList>
    </citation>
    <scope>NUCLEOTIDE SEQUENCE [LARGE SCALE GENOMIC DNA]</scope>
    <source>
        <strain evidence="5 6">DSM 44993</strain>
    </source>
</reference>
<proteinExistence type="predicted"/>
<feature type="domain" description="Rhodanese" evidence="4">
    <location>
        <begin position="154"/>
        <end position="274"/>
    </location>
</feature>
<dbReference type="AlphaFoldDB" id="A0A1H8YJT3"/>
<protein>
    <recommendedName>
        <fullName evidence="3">Sulfurtransferase</fullName>
    </recommendedName>
</protein>
<name>A0A1H8YJT3_9PSEU</name>
<dbReference type="PROSITE" id="PS00683">
    <property type="entry name" value="RHODANESE_2"/>
    <property type="match status" value="1"/>
</dbReference>
<comment type="catalytic activity">
    <reaction evidence="2">
        <text>thiosulfate + hydrogen cyanide = thiocyanate + sulfite + 2 H(+)</text>
        <dbReference type="Rhea" id="RHEA:16881"/>
        <dbReference type="ChEBI" id="CHEBI:15378"/>
        <dbReference type="ChEBI" id="CHEBI:17359"/>
        <dbReference type="ChEBI" id="CHEBI:18022"/>
        <dbReference type="ChEBI" id="CHEBI:18407"/>
        <dbReference type="ChEBI" id="CHEBI:33542"/>
        <dbReference type="EC" id="2.8.1.1"/>
    </reaction>
</comment>